<evidence type="ECO:0000256" key="1">
    <source>
        <dbReference type="ARBA" id="ARBA00004141"/>
    </source>
</evidence>
<evidence type="ECO:0000256" key="5">
    <source>
        <dbReference type="ARBA" id="ARBA00022723"/>
    </source>
</evidence>
<feature type="transmembrane region" description="Helical" evidence="14">
    <location>
        <begin position="47"/>
        <end position="66"/>
    </location>
</feature>
<evidence type="ECO:0000256" key="8">
    <source>
        <dbReference type="ARBA" id="ARBA00023002"/>
    </source>
</evidence>
<evidence type="ECO:0000256" key="10">
    <source>
        <dbReference type="ARBA" id="ARBA00023098"/>
    </source>
</evidence>
<dbReference type="KEGG" id="aqu:100641368"/>
<dbReference type="Proteomes" id="UP000007879">
    <property type="component" value="Unassembled WGS sequence"/>
</dbReference>
<evidence type="ECO:0000256" key="7">
    <source>
        <dbReference type="ARBA" id="ARBA00022989"/>
    </source>
</evidence>
<dbReference type="OrthoDB" id="10260134at2759"/>
<comment type="subcellular location">
    <subcellularLocation>
        <location evidence="1">Membrane</location>
        <topology evidence="1">Multi-pass membrane protein</topology>
    </subcellularLocation>
</comment>
<dbReference type="AlphaFoldDB" id="A0A1X7VE96"/>
<keyword evidence="8 13" id="KW-0560">Oxidoreductase</keyword>
<dbReference type="InterPro" id="IPR001522">
    <property type="entry name" value="FADS-1_CS"/>
</dbReference>
<keyword evidence="11 14" id="KW-0472">Membrane</keyword>
<dbReference type="GO" id="GO:0006636">
    <property type="term" value="P:unsaturated fatty acid biosynthetic process"/>
    <property type="evidence" value="ECO:0007669"/>
    <property type="project" value="TreeGrafter"/>
</dbReference>
<dbReference type="GO" id="GO:0004768">
    <property type="term" value="F:stearoyl-CoA 9-desaturase activity"/>
    <property type="evidence" value="ECO:0007669"/>
    <property type="project" value="TreeGrafter"/>
</dbReference>
<dbReference type="GO" id="GO:0005506">
    <property type="term" value="F:iron ion binding"/>
    <property type="evidence" value="ECO:0007669"/>
    <property type="project" value="TreeGrafter"/>
</dbReference>
<reference evidence="17" key="1">
    <citation type="journal article" date="2010" name="Nature">
        <title>The Amphimedon queenslandica genome and the evolution of animal complexity.</title>
        <authorList>
            <person name="Srivastava M."/>
            <person name="Simakov O."/>
            <person name="Chapman J."/>
            <person name="Fahey B."/>
            <person name="Gauthier M.E."/>
            <person name="Mitros T."/>
            <person name="Richards G.S."/>
            <person name="Conaco C."/>
            <person name="Dacre M."/>
            <person name="Hellsten U."/>
            <person name="Larroux C."/>
            <person name="Putnam N.H."/>
            <person name="Stanke M."/>
            <person name="Adamska M."/>
            <person name="Darling A."/>
            <person name="Degnan S.M."/>
            <person name="Oakley T.H."/>
            <person name="Plachetzki D.C."/>
            <person name="Zhai Y."/>
            <person name="Adamski M."/>
            <person name="Calcino A."/>
            <person name="Cummins S.F."/>
            <person name="Goodstein D.M."/>
            <person name="Harris C."/>
            <person name="Jackson D.J."/>
            <person name="Leys S.P."/>
            <person name="Shu S."/>
            <person name="Woodcroft B.J."/>
            <person name="Vervoort M."/>
            <person name="Kosik K.S."/>
            <person name="Manning G."/>
            <person name="Degnan B.M."/>
            <person name="Rokhsar D.S."/>
        </authorList>
    </citation>
    <scope>NUCLEOTIDE SEQUENCE [LARGE SCALE GENOMIC DNA]</scope>
</reference>
<evidence type="ECO:0000256" key="14">
    <source>
        <dbReference type="SAM" id="Phobius"/>
    </source>
</evidence>
<feature type="transmembrane region" description="Helical" evidence="14">
    <location>
        <begin position="72"/>
        <end position="94"/>
    </location>
</feature>
<evidence type="ECO:0000256" key="3">
    <source>
        <dbReference type="ARBA" id="ARBA00022516"/>
    </source>
</evidence>
<comment type="domain">
    <text evidence="13">The histidine box domains are involved in binding the catalytic metal ions.</text>
</comment>
<keyword evidence="6" id="KW-0276">Fatty acid metabolism</keyword>
<evidence type="ECO:0000259" key="15">
    <source>
        <dbReference type="Pfam" id="PF00487"/>
    </source>
</evidence>
<keyword evidence="7 14" id="KW-1133">Transmembrane helix</keyword>
<dbReference type="PANTHER" id="PTHR11351">
    <property type="entry name" value="ACYL-COA DESATURASE"/>
    <property type="match status" value="1"/>
</dbReference>
<proteinExistence type="inferred from homology"/>
<dbReference type="InterPro" id="IPR005804">
    <property type="entry name" value="FA_desaturase_dom"/>
</dbReference>
<keyword evidence="3 13" id="KW-0444">Lipid biosynthesis</keyword>
<keyword evidence="12 13" id="KW-0275">Fatty acid biosynthesis</keyword>
<feature type="transmembrane region" description="Helical" evidence="14">
    <location>
        <begin position="188"/>
        <end position="208"/>
    </location>
</feature>
<evidence type="ECO:0000256" key="6">
    <source>
        <dbReference type="ARBA" id="ARBA00022832"/>
    </source>
</evidence>
<gene>
    <name evidence="16" type="primary">100641368</name>
</gene>
<reference evidence="16" key="2">
    <citation type="submission" date="2017-05" db="UniProtKB">
        <authorList>
            <consortium name="EnsemblMetazoa"/>
        </authorList>
    </citation>
    <scope>IDENTIFICATION</scope>
</reference>
<dbReference type="OMA" id="WHISFTT"/>
<keyword evidence="10" id="KW-0443">Lipid metabolism</keyword>
<evidence type="ECO:0000256" key="4">
    <source>
        <dbReference type="ARBA" id="ARBA00022692"/>
    </source>
</evidence>
<evidence type="ECO:0000313" key="17">
    <source>
        <dbReference type="Proteomes" id="UP000007879"/>
    </source>
</evidence>
<keyword evidence="5" id="KW-0479">Metal-binding</keyword>
<keyword evidence="9" id="KW-0408">Iron</keyword>
<evidence type="ECO:0000256" key="12">
    <source>
        <dbReference type="ARBA" id="ARBA00023160"/>
    </source>
</evidence>
<dbReference type="PRINTS" id="PR00075">
    <property type="entry name" value="FACDDSATRASE"/>
</dbReference>
<evidence type="ECO:0000313" key="16">
    <source>
        <dbReference type="EnsemblMetazoa" id="Aqu2.1.38630_001"/>
    </source>
</evidence>
<dbReference type="eggNOG" id="KOG1600">
    <property type="taxonomic scope" value="Eukaryota"/>
</dbReference>
<dbReference type="STRING" id="400682.A0A1X7VE96"/>
<protein>
    <recommendedName>
        <fullName evidence="15">Fatty acid desaturase domain-containing protein</fullName>
    </recommendedName>
</protein>
<evidence type="ECO:0000256" key="9">
    <source>
        <dbReference type="ARBA" id="ARBA00023004"/>
    </source>
</evidence>
<dbReference type="InParanoid" id="A0A1X7VE96"/>
<organism evidence="16">
    <name type="scientific">Amphimedon queenslandica</name>
    <name type="common">Sponge</name>
    <dbReference type="NCBI Taxonomy" id="400682"/>
    <lineage>
        <taxon>Eukaryota</taxon>
        <taxon>Metazoa</taxon>
        <taxon>Porifera</taxon>
        <taxon>Demospongiae</taxon>
        <taxon>Heteroscleromorpha</taxon>
        <taxon>Haplosclerida</taxon>
        <taxon>Niphatidae</taxon>
        <taxon>Amphimedon</taxon>
    </lineage>
</organism>
<evidence type="ECO:0000256" key="13">
    <source>
        <dbReference type="RuleBase" id="RU000581"/>
    </source>
</evidence>
<dbReference type="GO" id="GO:0005789">
    <property type="term" value="C:endoplasmic reticulum membrane"/>
    <property type="evidence" value="ECO:0007669"/>
    <property type="project" value="TreeGrafter"/>
</dbReference>
<keyword evidence="4 13" id="KW-0812">Transmembrane</keyword>
<dbReference type="EnsemblMetazoa" id="XM_003384432.3">
    <property type="protein sequence ID" value="XP_003384480.1"/>
    <property type="gene ID" value="LOC100641368"/>
</dbReference>
<dbReference type="Pfam" id="PF00487">
    <property type="entry name" value="FA_desaturase"/>
    <property type="match status" value="1"/>
</dbReference>
<accession>A0A1X7VE96</accession>
<feature type="transmembrane region" description="Helical" evidence="14">
    <location>
        <begin position="214"/>
        <end position="235"/>
    </location>
</feature>
<dbReference type="PROSITE" id="PS00476">
    <property type="entry name" value="FATTY_ACID_DESATUR_1"/>
    <property type="match status" value="1"/>
</dbReference>
<dbReference type="CDD" id="cd03505">
    <property type="entry name" value="Delta9-FADS-like"/>
    <property type="match status" value="1"/>
</dbReference>
<comment type="cofactor">
    <cofactor evidence="13">
        <name>Fe(2+)</name>
        <dbReference type="ChEBI" id="CHEBI:29033"/>
    </cofactor>
</comment>
<comment type="similarity">
    <text evidence="2 13">Belongs to the fatty acid desaturase type 1 family.</text>
</comment>
<dbReference type="EnsemblMetazoa" id="Aqu2.1.38630_001">
    <property type="protein sequence ID" value="Aqu2.1.38630_001"/>
    <property type="gene ID" value="Aqu2.1.38630"/>
</dbReference>
<keyword evidence="17" id="KW-1185">Reference proteome</keyword>
<name>A0A1X7VE96_AMPQE</name>
<dbReference type="InterPro" id="IPR015876">
    <property type="entry name" value="Acyl-CoA_DS"/>
</dbReference>
<evidence type="ECO:0000256" key="11">
    <source>
        <dbReference type="ARBA" id="ARBA00023136"/>
    </source>
</evidence>
<sequence length="332" mass="38544">MDSDLKKDGLPYSEDYTKFEPKLVKLIERNRAPGPFGLRTKVVWTNVYLISAIHVLGVWGMCLAPMASWNTWIFFCFYYLISGFGVTGGAHRLWAHKTYKASLPYQIFVMLLNCISFQNDILEWCRDHRLHHKFTETDADPHNAKRGFFFAHMGWLMMWKHPEVLIKGRQIDMSDLQNDPVVMFQHKYYLPLSFVCSIVIPTSIPMYFWGESFAISLLVCGFFRYICTLHVTWLVNSAAHLWGKRPYDKGINPSENWFVSLSAIGEGFHNYHHCFPYDYAASEWGPTFNITTMIIDFCALLGLVYDRKQVSSESIVRIRKRLGDLAPSYPSQ</sequence>
<dbReference type="PANTHER" id="PTHR11351:SF31">
    <property type="entry name" value="DESATURASE 1, ISOFORM A-RELATED"/>
    <property type="match status" value="1"/>
</dbReference>
<feature type="domain" description="Fatty acid desaturase" evidence="15">
    <location>
        <begin position="71"/>
        <end position="277"/>
    </location>
</feature>
<evidence type="ECO:0000256" key="2">
    <source>
        <dbReference type="ARBA" id="ARBA00009295"/>
    </source>
</evidence>